<protein>
    <recommendedName>
        <fullName evidence="8">Galactose oxidase/kelch, beta-propeller</fullName>
    </recommendedName>
</protein>
<feature type="signal peptide" evidence="5">
    <location>
        <begin position="1"/>
        <end position="21"/>
    </location>
</feature>
<evidence type="ECO:0000256" key="5">
    <source>
        <dbReference type="SAM" id="SignalP"/>
    </source>
</evidence>
<evidence type="ECO:0000313" key="7">
    <source>
        <dbReference type="Proteomes" id="UP001213681"/>
    </source>
</evidence>
<keyword evidence="4" id="KW-1133">Transmembrane helix</keyword>
<feature type="region of interest" description="Disordered" evidence="3">
    <location>
        <begin position="531"/>
        <end position="577"/>
    </location>
</feature>
<comment type="caution">
    <text evidence="6">The sequence shown here is derived from an EMBL/GenBank/DDBJ whole genome shotgun (WGS) entry which is preliminary data.</text>
</comment>
<evidence type="ECO:0000256" key="1">
    <source>
        <dbReference type="ARBA" id="ARBA00022441"/>
    </source>
</evidence>
<dbReference type="PANTHER" id="PTHR46228:SF2">
    <property type="entry name" value="KELCH REPEAT PROTEIN (AFU_ORTHOLOGUE AFUA_4G14350)"/>
    <property type="match status" value="1"/>
</dbReference>
<sequence length="705" mass="76311">MRFLFSTTLTLLAGVVDSASAACSTWEKQINISMCTWQSLRANVLHDTIYLDGGYLWLQQGFEDGCVNYANDGNFQGYIYSLNLSTPFNTSSDFLTVLDNATIAGGTANNLAPNYIDGAMFSNQNEFYLYGGMSRLTNSSDPPPANEVLGYEGYQYGAFRNNWGPGWHEENLPTNVTRYITNGAGVSAPSENLGFYFSGMRAADWGSFTYDQFNANVTANTLITVDMSTMGDARGVINPTEFYQNTGLNASQTAESKKVSPTFMETVSVYDVKSQTWYLQNTTGDTPPQLTQFCSVLASASDGSSHNIYIYGGYDGIELDNVPSDDVYILSLPSFTWTKAYNGTSKHGRSGHRCIKVYPDQMLALGGVRVGAIDCVEGGVIVNFNLNSLTFEDSYDPAKWSEYKVPDIVTAKIGGSSTGGATTTAPSSWTNSSLSSIFDKKYAKTITNYWPYNSDSANTTSTDTSSHKSSGLPKWAGAVIGVLVGLLVIGLLVFGWWFLRRRRRQRPESVPPAFAKTAGAREADSTEVRQLMYGGGPTSPIPGPQSTSTGMETAANESSVQDSMLSSVSPRTVESGGGTVYEMQDSSPIELATPYNVASDTPATSPPSTPMRSPVSPTTTEGETAHATRPAHYRSPSTASSVPSLSIDNVITGRQSYFQESFDNKTISRARHGSEISEASISEDERTQLRGETIPEDDLYIRSGV</sequence>
<dbReference type="EMBL" id="JAPVEA010000004">
    <property type="protein sequence ID" value="KAJ5455599.1"/>
    <property type="molecule type" value="Genomic_DNA"/>
</dbReference>
<organism evidence="6 7">
    <name type="scientific">Penicillium daleae</name>
    <dbReference type="NCBI Taxonomy" id="63821"/>
    <lineage>
        <taxon>Eukaryota</taxon>
        <taxon>Fungi</taxon>
        <taxon>Dikarya</taxon>
        <taxon>Ascomycota</taxon>
        <taxon>Pezizomycotina</taxon>
        <taxon>Eurotiomycetes</taxon>
        <taxon>Eurotiomycetidae</taxon>
        <taxon>Eurotiales</taxon>
        <taxon>Aspergillaceae</taxon>
        <taxon>Penicillium</taxon>
    </lineage>
</organism>
<dbReference type="AlphaFoldDB" id="A0AAD6C9V8"/>
<feature type="compositionally biased region" description="Polar residues" evidence="3">
    <location>
        <begin position="544"/>
        <end position="557"/>
    </location>
</feature>
<feature type="transmembrane region" description="Helical" evidence="4">
    <location>
        <begin position="475"/>
        <end position="499"/>
    </location>
</feature>
<feature type="compositionally biased region" description="Low complexity" evidence="3">
    <location>
        <begin position="558"/>
        <end position="569"/>
    </location>
</feature>
<feature type="region of interest" description="Disordered" evidence="3">
    <location>
        <begin position="669"/>
        <end position="697"/>
    </location>
</feature>
<keyword evidence="7" id="KW-1185">Reference proteome</keyword>
<keyword evidence="4" id="KW-0472">Membrane</keyword>
<reference evidence="6" key="1">
    <citation type="submission" date="2022-12" db="EMBL/GenBank/DDBJ databases">
        <authorList>
            <person name="Petersen C."/>
        </authorList>
    </citation>
    <scope>NUCLEOTIDE SEQUENCE</scope>
    <source>
        <strain evidence="6">IBT 16125</strain>
    </source>
</reference>
<evidence type="ECO:0000256" key="4">
    <source>
        <dbReference type="SAM" id="Phobius"/>
    </source>
</evidence>
<evidence type="ECO:0000256" key="2">
    <source>
        <dbReference type="ARBA" id="ARBA00022737"/>
    </source>
</evidence>
<keyword evidence="4" id="KW-0812">Transmembrane</keyword>
<dbReference type="Gene3D" id="2.120.10.80">
    <property type="entry name" value="Kelch-type beta propeller"/>
    <property type="match status" value="1"/>
</dbReference>
<keyword evidence="5" id="KW-0732">Signal</keyword>
<name>A0AAD6C9V8_9EURO</name>
<proteinExistence type="predicted"/>
<feature type="region of interest" description="Disordered" evidence="3">
    <location>
        <begin position="598"/>
        <end position="643"/>
    </location>
</feature>
<feature type="compositionally biased region" description="Low complexity" evidence="3">
    <location>
        <begin position="610"/>
        <end position="620"/>
    </location>
</feature>
<evidence type="ECO:0008006" key="8">
    <source>
        <dbReference type="Google" id="ProtNLM"/>
    </source>
</evidence>
<accession>A0AAD6C9V8</accession>
<dbReference type="RefSeq" id="XP_056767972.1">
    <property type="nucleotide sequence ID" value="XM_056907245.1"/>
</dbReference>
<keyword evidence="2" id="KW-0677">Repeat</keyword>
<dbReference type="InterPro" id="IPR011043">
    <property type="entry name" value="Gal_Oxase/kelch_b-propeller"/>
</dbReference>
<evidence type="ECO:0000313" key="6">
    <source>
        <dbReference type="EMBL" id="KAJ5455599.1"/>
    </source>
</evidence>
<reference evidence="6" key="2">
    <citation type="journal article" date="2023" name="IMA Fungus">
        <title>Comparative genomic study of the Penicillium genus elucidates a diverse pangenome and 15 lateral gene transfer events.</title>
        <authorList>
            <person name="Petersen C."/>
            <person name="Sorensen T."/>
            <person name="Nielsen M.R."/>
            <person name="Sondergaard T.E."/>
            <person name="Sorensen J.L."/>
            <person name="Fitzpatrick D.A."/>
            <person name="Frisvad J.C."/>
            <person name="Nielsen K.L."/>
        </authorList>
    </citation>
    <scope>NUCLEOTIDE SEQUENCE</scope>
    <source>
        <strain evidence="6">IBT 16125</strain>
    </source>
</reference>
<dbReference type="GeneID" id="81597488"/>
<dbReference type="InterPro" id="IPR015915">
    <property type="entry name" value="Kelch-typ_b-propeller"/>
</dbReference>
<dbReference type="Proteomes" id="UP001213681">
    <property type="component" value="Unassembled WGS sequence"/>
</dbReference>
<keyword evidence="1" id="KW-0880">Kelch repeat</keyword>
<evidence type="ECO:0000256" key="3">
    <source>
        <dbReference type="SAM" id="MobiDB-lite"/>
    </source>
</evidence>
<dbReference type="SUPFAM" id="SSF50965">
    <property type="entry name" value="Galactose oxidase, central domain"/>
    <property type="match status" value="1"/>
</dbReference>
<feature type="chain" id="PRO_5042143089" description="Galactose oxidase/kelch, beta-propeller" evidence="5">
    <location>
        <begin position="22"/>
        <end position="705"/>
    </location>
</feature>
<dbReference type="PANTHER" id="PTHR46228">
    <property type="entry name" value="KELCH DOMAIN-CONTAINING PROTEIN"/>
    <property type="match status" value="1"/>
</dbReference>
<gene>
    <name evidence="6" type="ORF">N7458_003863</name>
</gene>